<feature type="transmembrane region" description="Helical" evidence="1">
    <location>
        <begin position="131"/>
        <end position="150"/>
    </location>
</feature>
<dbReference type="Proteomes" id="UP000000600">
    <property type="component" value="Unassembled WGS sequence"/>
</dbReference>
<protein>
    <recommendedName>
        <fullName evidence="4">Transmembrane protein</fullName>
    </recommendedName>
</protein>
<evidence type="ECO:0000313" key="2">
    <source>
        <dbReference type="EMBL" id="CAK89236.1"/>
    </source>
</evidence>
<dbReference type="AlphaFoldDB" id="A0E1R9"/>
<dbReference type="KEGG" id="ptm:GSPATT00022407001"/>
<feature type="transmembrane region" description="Helical" evidence="1">
    <location>
        <begin position="162"/>
        <end position="180"/>
    </location>
</feature>
<dbReference type="InParanoid" id="A0E1R9"/>
<keyword evidence="1" id="KW-1133">Transmembrane helix</keyword>
<accession>A0E1R9</accession>
<organism evidence="2 3">
    <name type="scientific">Paramecium tetraurelia</name>
    <dbReference type="NCBI Taxonomy" id="5888"/>
    <lineage>
        <taxon>Eukaryota</taxon>
        <taxon>Sar</taxon>
        <taxon>Alveolata</taxon>
        <taxon>Ciliophora</taxon>
        <taxon>Intramacronucleata</taxon>
        <taxon>Oligohymenophorea</taxon>
        <taxon>Peniculida</taxon>
        <taxon>Parameciidae</taxon>
        <taxon>Paramecium</taxon>
    </lineage>
</organism>
<dbReference type="GeneID" id="5042418"/>
<proteinExistence type="predicted"/>
<evidence type="ECO:0000313" key="3">
    <source>
        <dbReference type="Proteomes" id="UP000000600"/>
    </source>
</evidence>
<sequence length="277" mass="32392">MVIHQLKIQEIEMNQKLDSLDIQTPTERTSQISSSKSHIFNDQNKNLIYTHIYNDHKFKQNILIFFTLVIVINFFCNLALLVANCHPQDVIEENYYLPFHMLDFYGSFFFALSEGCVLILTGIVTMDSIKIYLIIVNIGGTLVALILFTFDPEFFEETSHWIEYSVQLLLTLTDFLFIFQQDKESLMYKYRFYESCIIILAFIMSFLKLFVYGGVIPTDGQNERMAHFLEYSGEMINDCFAIFFIVLQLNIERVSVMETMQSSLERLLDKNGIELVK</sequence>
<evidence type="ECO:0000256" key="1">
    <source>
        <dbReference type="SAM" id="Phobius"/>
    </source>
</evidence>
<dbReference type="RefSeq" id="XP_001456633.1">
    <property type="nucleotide sequence ID" value="XM_001456596.1"/>
</dbReference>
<keyword evidence="1" id="KW-0472">Membrane</keyword>
<gene>
    <name evidence="2" type="ORF">GSPATT00022407001</name>
</gene>
<feature type="transmembrane region" description="Helical" evidence="1">
    <location>
        <begin position="192"/>
        <end position="215"/>
    </location>
</feature>
<feature type="transmembrane region" description="Helical" evidence="1">
    <location>
        <begin position="62"/>
        <end position="84"/>
    </location>
</feature>
<feature type="transmembrane region" description="Helical" evidence="1">
    <location>
        <begin position="235"/>
        <end position="251"/>
    </location>
</feature>
<name>A0E1R9_PARTE</name>
<reference evidence="2 3" key="1">
    <citation type="journal article" date="2006" name="Nature">
        <title>Global trends of whole-genome duplications revealed by the ciliate Paramecium tetraurelia.</title>
        <authorList>
            <consortium name="Genoscope"/>
            <person name="Aury J.-M."/>
            <person name="Jaillon O."/>
            <person name="Duret L."/>
            <person name="Noel B."/>
            <person name="Jubin C."/>
            <person name="Porcel B.M."/>
            <person name="Segurens B."/>
            <person name="Daubin V."/>
            <person name="Anthouard V."/>
            <person name="Aiach N."/>
            <person name="Arnaiz O."/>
            <person name="Billaut A."/>
            <person name="Beisson J."/>
            <person name="Blanc I."/>
            <person name="Bouhouche K."/>
            <person name="Camara F."/>
            <person name="Duharcourt S."/>
            <person name="Guigo R."/>
            <person name="Gogendeau D."/>
            <person name="Katinka M."/>
            <person name="Keller A.-M."/>
            <person name="Kissmehl R."/>
            <person name="Klotz C."/>
            <person name="Koll F."/>
            <person name="Le Moue A."/>
            <person name="Lepere C."/>
            <person name="Malinsky S."/>
            <person name="Nowacki M."/>
            <person name="Nowak J.K."/>
            <person name="Plattner H."/>
            <person name="Poulain J."/>
            <person name="Ruiz F."/>
            <person name="Serrano V."/>
            <person name="Zagulski M."/>
            <person name="Dessen P."/>
            <person name="Betermier M."/>
            <person name="Weissenbach J."/>
            <person name="Scarpelli C."/>
            <person name="Schachter V."/>
            <person name="Sperling L."/>
            <person name="Meyer E."/>
            <person name="Cohen J."/>
            <person name="Wincker P."/>
        </authorList>
    </citation>
    <scope>NUCLEOTIDE SEQUENCE [LARGE SCALE GENOMIC DNA]</scope>
    <source>
        <strain evidence="2 3">Stock d4-2</strain>
    </source>
</reference>
<dbReference type="EMBL" id="CT868653">
    <property type="protein sequence ID" value="CAK89236.1"/>
    <property type="molecule type" value="Genomic_DNA"/>
</dbReference>
<dbReference type="OMA" id="LVANCHP"/>
<keyword evidence="3" id="KW-1185">Reference proteome</keyword>
<dbReference type="HOGENOM" id="CLU_1006323_0_0_1"/>
<evidence type="ECO:0008006" key="4">
    <source>
        <dbReference type="Google" id="ProtNLM"/>
    </source>
</evidence>
<feature type="transmembrane region" description="Helical" evidence="1">
    <location>
        <begin position="104"/>
        <end position="124"/>
    </location>
</feature>
<dbReference type="OrthoDB" id="305317at2759"/>
<keyword evidence="1" id="KW-0812">Transmembrane</keyword>